<evidence type="ECO:0000256" key="5">
    <source>
        <dbReference type="RuleBase" id="RU003682"/>
    </source>
</evidence>
<organism evidence="7 8">
    <name type="scientific">Musa balbisiana</name>
    <name type="common">Banana</name>
    <dbReference type="NCBI Taxonomy" id="52838"/>
    <lineage>
        <taxon>Eukaryota</taxon>
        <taxon>Viridiplantae</taxon>
        <taxon>Streptophyta</taxon>
        <taxon>Embryophyta</taxon>
        <taxon>Tracheophyta</taxon>
        <taxon>Spermatophyta</taxon>
        <taxon>Magnoliopsida</taxon>
        <taxon>Liliopsida</taxon>
        <taxon>Zingiberales</taxon>
        <taxon>Musaceae</taxon>
        <taxon>Musa</taxon>
    </lineage>
</organism>
<dbReference type="Pfam" id="PF03171">
    <property type="entry name" value="2OG-FeII_Oxy"/>
    <property type="match status" value="1"/>
</dbReference>
<dbReference type="PANTHER" id="PTHR47990">
    <property type="entry name" value="2-OXOGLUTARATE (2OG) AND FE(II)-DEPENDENT OXYGENASE SUPERFAMILY PROTEIN-RELATED"/>
    <property type="match status" value="1"/>
</dbReference>
<comment type="similarity">
    <text evidence="5">Belongs to the iron/ascorbate-dependent oxidoreductase family.</text>
</comment>
<evidence type="ECO:0000313" key="8">
    <source>
        <dbReference type="Proteomes" id="UP000317650"/>
    </source>
</evidence>
<comment type="caution">
    <text evidence="7">The sequence shown here is derived from an EMBL/GenBank/DDBJ whole genome shotgun (WGS) entry which is preliminary data.</text>
</comment>
<dbReference type="SUPFAM" id="SSF51197">
    <property type="entry name" value="Clavaminate synthase-like"/>
    <property type="match status" value="1"/>
</dbReference>
<evidence type="ECO:0000256" key="4">
    <source>
        <dbReference type="ARBA" id="ARBA00023004"/>
    </source>
</evidence>
<dbReference type="Pfam" id="PF14226">
    <property type="entry name" value="DIOX_N"/>
    <property type="match status" value="1"/>
</dbReference>
<accession>A0A4S8J0L7</accession>
<dbReference type="InterPro" id="IPR026992">
    <property type="entry name" value="DIOX_N"/>
</dbReference>
<keyword evidence="3 5" id="KW-0560">Oxidoreductase</keyword>
<dbReference type="Proteomes" id="UP000317650">
    <property type="component" value="Chromosome 10"/>
</dbReference>
<gene>
    <name evidence="7" type="ORF">C4D60_Mb10t29010</name>
</gene>
<dbReference type="AlphaFoldDB" id="A0A4S8J0L7"/>
<evidence type="ECO:0000256" key="3">
    <source>
        <dbReference type="ARBA" id="ARBA00023002"/>
    </source>
</evidence>
<evidence type="ECO:0000256" key="2">
    <source>
        <dbReference type="ARBA" id="ARBA00022723"/>
    </source>
</evidence>
<keyword evidence="8" id="KW-1185">Reference proteome</keyword>
<feature type="domain" description="Fe2OG dioxygenase" evidence="6">
    <location>
        <begin position="186"/>
        <end position="293"/>
    </location>
</feature>
<protein>
    <recommendedName>
        <fullName evidence="6">Fe2OG dioxygenase domain-containing protein</fullName>
    </recommendedName>
</protein>
<keyword evidence="2 5" id="KW-0479">Metal-binding</keyword>
<proteinExistence type="inferred from homology"/>
<reference evidence="7 8" key="1">
    <citation type="journal article" date="2019" name="Nat. Plants">
        <title>Genome sequencing of Musa balbisiana reveals subgenome evolution and function divergence in polyploid bananas.</title>
        <authorList>
            <person name="Yao X."/>
        </authorList>
    </citation>
    <scope>NUCLEOTIDE SEQUENCE [LARGE SCALE GENOMIC DNA]</scope>
    <source>
        <strain evidence="8">cv. DH-PKW</strain>
        <tissue evidence="7">Leaves</tissue>
    </source>
</reference>
<dbReference type="InterPro" id="IPR027443">
    <property type="entry name" value="IPNS-like_sf"/>
</dbReference>
<keyword evidence="4 5" id="KW-0408">Iron</keyword>
<comment type="cofactor">
    <cofactor evidence="1">
        <name>L-ascorbate</name>
        <dbReference type="ChEBI" id="CHEBI:38290"/>
    </cofactor>
</comment>
<dbReference type="EMBL" id="PYDT01000008">
    <property type="protein sequence ID" value="THU54803.1"/>
    <property type="molecule type" value="Genomic_DNA"/>
</dbReference>
<dbReference type="PROSITE" id="PS51471">
    <property type="entry name" value="FE2OG_OXY"/>
    <property type="match status" value="1"/>
</dbReference>
<name>A0A4S8J0L7_MUSBA</name>
<evidence type="ECO:0000313" key="7">
    <source>
        <dbReference type="EMBL" id="THU54803.1"/>
    </source>
</evidence>
<dbReference type="InterPro" id="IPR050231">
    <property type="entry name" value="Iron_ascorbate_oxido_reductase"/>
</dbReference>
<evidence type="ECO:0000259" key="6">
    <source>
        <dbReference type="PROSITE" id="PS51471"/>
    </source>
</evidence>
<dbReference type="GO" id="GO:0046872">
    <property type="term" value="F:metal ion binding"/>
    <property type="evidence" value="ECO:0007669"/>
    <property type="project" value="UniProtKB-KW"/>
</dbReference>
<dbReference type="Gene3D" id="2.60.120.330">
    <property type="entry name" value="B-lactam Antibiotic, Isopenicillin N Synthase, Chain"/>
    <property type="match status" value="1"/>
</dbReference>
<evidence type="ECO:0000256" key="1">
    <source>
        <dbReference type="ARBA" id="ARBA00001961"/>
    </source>
</evidence>
<dbReference type="InterPro" id="IPR005123">
    <property type="entry name" value="Oxoglu/Fe-dep_dioxygenase_dom"/>
</dbReference>
<dbReference type="STRING" id="52838.A0A4S8J0L7"/>
<sequence>MSSLTARPLHKFELNTLSHVPDAYAWSALNDLPYGDDVVPVVDLASRDAVGLIGRACEEWGAFQITGHGIPLHLLDRVEAQTRLLFSLPTAQKLKAARGPGSLSGYGLANTSSFYSNIFWSEGFTIIGSPYDDARKLWPEDYEEYCCVMEEYNRLIKGLSGRLLRSMMLSLGLHEEDMDWAGLLSKADPVLQLNYYPVCPEPDRAIGIAHHTDSSFITILYQSSGESGLQLVHREDAAGPARWVTVPPRRGALVVNVGDLCEIVFNGRIRSVMHRAIVNRTQTRVSVAYFCGPPRQFNVAPIEKLIGPNERPAYRAMSWPEFLSLKRKLYNKTLEYLRSPEEEAEDHKNTSEMANQK</sequence>
<dbReference type="InterPro" id="IPR044861">
    <property type="entry name" value="IPNS-like_FE2OG_OXY"/>
</dbReference>
<dbReference type="GO" id="GO:0016491">
    <property type="term" value="F:oxidoreductase activity"/>
    <property type="evidence" value="ECO:0007669"/>
    <property type="project" value="UniProtKB-KW"/>
</dbReference>